<evidence type="ECO:0000313" key="9">
    <source>
        <dbReference type="Proteomes" id="UP001595847"/>
    </source>
</evidence>
<evidence type="ECO:0000256" key="7">
    <source>
        <dbReference type="SAM" id="MobiDB-lite"/>
    </source>
</evidence>
<feature type="region of interest" description="Disordered" evidence="7">
    <location>
        <begin position="247"/>
        <end position="290"/>
    </location>
</feature>
<dbReference type="RefSeq" id="WP_378535962.1">
    <property type="nucleotide sequence ID" value="NZ_JBHSBH010000013.1"/>
</dbReference>
<evidence type="ECO:0000256" key="5">
    <source>
        <dbReference type="ARBA" id="ARBA00023136"/>
    </source>
</evidence>
<evidence type="ECO:0000256" key="3">
    <source>
        <dbReference type="ARBA" id="ARBA00022692"/>
    </source>
</evidence>
<feature type="compositionally biased region" description="Low complexity" evidence="7">
    <location>
        <begin position="278"/>
        <end position="290"/>
    </location>
</feature>
<dbReference type="CDD" id="cd06662">
    <property type="entry name" value="SURF1"/>
    <property type="match status" value="1"/>
</dbReference>
<reference evidence="9" key="1">
    <citation type="journal article" date="2019" name="Int. J. Syst. Evol. Microbiol.">
        <title>The Global Catalogue of Microorganisms (GCM) 10K type strain sequencing project: providing services to taxonomists for standard genome sequencing and annotation.</title>
        <authorList>
            <consortium name="The Broad Institute Genomics Platform"/>
            <consortium name="The Broad Institute Genome Sequencing Center for Infectious Disease"/>
            <person name="Wu L."/>
            <person name="Ma J."/>
        </authorList>
    </citation>
    <scope>NUCLEOTIDE SEQUENCE [LARGE SCALE GENOMIC DNA]</scope>
    <source>
        <strain evidence="9">TBRC 1826</strain>
    </source>
</reference>
<evidence type="ECO:0000256" key="2">
    <source>
        <dbReference type="ARBA" id="ARBA00007165"/>
    </source>
</evidence>
<keyword evidence="3 6" id="KW-0812">Transmembrane</keyword>
<gene>
    <name evidence="8" type="ORF">ACFOVU_20200</name>
</gene>
<comment type="caution">
    <text evidence="6">Lacks conserved residue(s) required for the propagation of feature annotation.</text>
</comment>
<keyword evidence="9" id="KW-1185">Reference proteome</keyword>
<protein>
    <recommendedName>
        <fullName evidence="6">SURF1-like protein</fullName>
    </recommendedName>
</protein>
<dbReference type="PROSITE" id="PS50895">
    <property type="entry name" value="SURF1"/>
    <property type="match status" value="1"/>
</dbReference>
<evidence type="ECO:0000313" key="8">
    <source>
        <dbReference type="EMBL" id="MFC3998258.1"/>
    </source>
</evidence>
<dbReference type="EMBL" id="JBHSBH010000013">
    <property type="protein sequence ID" value="MFC3998258.1"/>
    <property type="molecule type" value="Genomic_DNA"/>
</dbReference>
<organism evidence="8 9">
    <name type="scientific">Nocardiopsis sediminis</name>
    <dbReference type="NCBI Taxonomy" id="1778267"/>
    <lineage>
        <taxon>Bacteria</taxon>
        <taxon>Bacillati</taxon>
        <taxon>Actinomycetota</taxon>
        <taxon>Actinomycetes</taxon>
        <taxon>Streptosporangiales</taxon>
        <taxon>Nocardiopsidaceae</taxon>
        <taxon>Nocardiopsis</taxon>
    </lineage>
</organism>
<keyword evidence="5 6" id="KW-0472">Membrane</keyword>
<comment type="similarity">
    <text evidence="2 6">Belongs to the SURF1 family.</text>
</comment>
<accession>A0ABV8FSL1</accession>
<proteinExistence type="inferred from homology"/>
<name>A0ABV8FSL1_9ACTN</name>
<sequence>MFRVLLSSRMLAFHALVLLIVPSFTWLGFWQLGRWEDKSAAADLQTANISADPVPLEELSAVGSDVGRADRWRPVTLTGRYDTEHELLVRNRDGSRGVGLYVLTPLVGADGTAALVNRGWVPQPATATSEPDVPAAPDGEVTVTGRIQFSETPENTGIRERGGLPEGQIMIIEVDRIAEGLPYPVYGGFVELTDQEPASDPAPEEVAPPETNMGMNLSYAVQWWVFTVIGVCGWVFLMRREVADARSGAAPADGGGPGEGAPPPGGPADGPADGGGSAPDSSGPRPEARV</sequence>
<evidence type="ECO:0000256" key="1">
    <source>
        <dbReference type="ARBA" id="ARBA00004370"/>
    </source>
</evidence>
<feature type="transmembrane region" description="Helical" evidence="6">
    <location>
        <begin position="217"/>
        <end position="237"/>
    </location>
</feature>
<dbReference type="InterPro" id="IPR002994">
    <property type="entry name" value="Surf1/Shy1"/>
</dbReference>
<comment type="caution">
    <text evidence="8">The sequence shown here is derived from an EMBL/GenBank/DDBJ whole genome shotgun (WGS) entry which is preliminary data.</text>
</comment>
<keyword evidence="4 6" id="KW-1133">Transmembrane helix</keyword>
<dbReference type="Pfam" id="PF02104">
    <property type="entry name" value="SURF1"/>
    <property type="match status" value="1"/>
</dbReference>
<dbReference type="PANTHER" id="PTHR23427">
    <property type="entry name" value="SURFEIT LOCUS PROTEIN"/>
    <property type="match status" value="1"/>
</dbReference>
<keyword evidence="6" id="KW-1003">Cell membrane</keyword>
<dbReference type="InterPro" id="IPR045214">
    <property type="entry name" value="Surf1/Surf4"/>
</dbReference>
<dbReference type="PANTHER" id="PTHR23427:SF2">
    <property type="entry name" value="SURFEIT LOCUS PROTEIN 1"/>
    <property type="match status" value="1"/>
</dbReference>
<evidence type="ECO:0000256" key="4">
    <source>
        <dbReference type="ARBA" id="ARBA00022989"/>
    </source>
</evidence>
<dbReference type="Proteomes" id="UP001595847">
    <property type="component" value="Unassembled WGS sequence"/>
</dbReference>
<comment type="subcellular location">
    <subcellularLocation>
        <location evidence="6">Cell membrane</location>
        <topology evidence="6">Multi-pass membrane protein</topology>
    </subcellularLocation>
    <subcellularLocation>
        <location evidence="1">Membrane</location>
    </subcellularLocation>
</comment>
<evidence type="ECO:0000256" key="6">
    <source>
        <dbReference type="RuleBase" id="RU363076"/>
    </source>
</evidence>